<gene>
    <name evidence="1" type="ORF">NPIL_164821</name>
</gene>
<reference evidence="1" key="1">
    <citation type="submission" date="2020-08" db="EMBL/GenBank/DDBJ databases">
        <title>Multicomponent nature underlies the extraordinary mechanical properties of spider dragline silk.</title>
        <authorList>
            <person name="Kono N."/>
            <person name="Nakamura H."/>
            <person name="Mori M."/>
            <person name="Yoshida Y."/>
            <person name="Ohtoshi R."/>
            <person name="Malay A.D."/>
            <person name="Moran D.A.P."/>
            <person name="Tomita M."/>
            <person name="Numata K."/>
            <person name="Arakawa K."/>
        </authorList>
    </citation>
    <scope>NUCLEOTIDE SEQUENCE</scope>
</reference>
<organism evidence="1 2">
    <name type="scientific">Nephila pilipes</name>
    <name type="common">Giant wood spider</name>
    <name type="synonym">Nephila maculata</name>
    <dbReference type="NCBI Taxonomy" id="299642"/>
    <lineage>
        <taxon>Eukaryota</taxon>
        <taxon>Metazoa</taxon>
        <taxon>Ecdysozoa</taxon>
        <taxon>Arthropoda</taxon>
        <taxon>Chelicerata</taxon>
        <taxon>Arachnida</taxon>
        <taxon>Araneae</taxon>
        <taxon>Araneomorphae</taxon>
        <taxon>Entelegynae</taxon>
        <taxon>Araneoidea</taxon>
        <taxon>Nephilidae</taxon>
        <taxon>Nephila</taxon>
    </lineage>
</organism>
<name>A0A8X6QFJ4_NEPPI</name>
<evidence type="ECO:0000313" key="1">
    <source>
        <dbReference type="EMBL" id="GFU11611.1"/>
    </source>
</evidence>
<dbReference type="AlphaFoldDB" id="A0A8X6QFJ4"/>
<dbReference type="Proteomes" id="UP000887013">
    <property type="component" value="Unassembled WGS sequence"/>
</dbReference>
<protein>
    <submittedName>
        <fullName evidence="1">Uncharacterized protein</fullName>
    </submittedName>
</protein>
<keyword evidence="2" id="KW-1185">Reference proteome</keyword>
<proteinExistence type="predicted"/>
<accession>A0A8X6QFJ4</accession>
<sequence length="140" mass="15902">MVGNPNQSNGPIRSYFCSSPYKSRFRHKLSREGIWGLPLSNLERLWHHETVFPAPESLERTKSIPGLVDFLCSNGEGFRLRKRVASLRLPSGRTLYNLPANDAKDENSSVWIYLSLGLLIQTRYTELHLSFVQVPQTSGV</sequence>
<dbReference type="EMBL" id="BMAW01125256">
    <property type="protein sequence ID" value="GFU11611.1"/>
    <property type="molecule type" value="Genomic_DNA"/>
</dbReference>
<evidence type="ECO:0000313" key="2">
    <source>
        <dbReference type="Proteomes" id="UP000887013"/>
    </source>
</evidence>
<comment type="caution">
    <text evidence="1">The sequence shown here is derived from an EMBL/GenBank/DDBJ whole genome shotgun (WGS) entry which is preliminary data.</text>
</comment>